<dbReference type="AlphaFoldDB" id="A0A175YFR3"/>
<dbReference type="GO" id="GO:0031072">
    <property type="term" value="F:heat shock protein binding"/>
    <property type="evidence" value="ECO:0007669"/>
    <property type="project" value="InterPro"/>
</dbReference>
<dbReference type="InterPro" id="IPR002939">
    <property type="entry name" value="DnaJ_C"/>
</dbReference>
<dbReference type="Pfam" id="PF00226">
    <property type="entry name" value="DnaJ"/>
    <property type="match status" value="1"/>
</dbReference>
<dbReference type="Pfam" id="PF00684">
    <property type="entry name" value="DnaJ_CXXCXGXG"/>
    <property type="match status" value="1"/>
</dbReference>
<keyword evidence="2" id="KW-0677">Repeat</keyword>
<evidence type="ECO:0000256" key="6">
    <source>
        <dbReference type="SAM" id="MobiDB-lite"/>
    </source>
</evidence>
<dbReference type="Gene3D" id="2.10.230.10">
    <property type="entry name" value="Heat shock protein DnaJ, cysteine-rich domain"/>
    <property type="match status" value="1"/>
</dbReference>
<dbReference type="OMA" id="QDLQYRM"/>
<dbReference type="SUPFAM" id="SSF46565">
    <property type="entry name" value="Chaperone J-domain"/>
    <property type="match status" value="1"/>
</dbReference>
<dbReference type="OrthoDB" id="10256793at2759"/>
<dbReference type="CDD" id="cd10747">
    <property type="entry name" value="DnaJ_C"/>
    <property type="match status" value="1"/>
</dbReference>
<evidence type="ECO:0000256" key="4">
    <source>
        <dbReference type="ARBA" id="ARBA00022833"/>
    </source>
</evidence>
<dbReference type="PROSITE" id="PS51188">
    <property type="entry name" value="ZF_CR"/>
    <property type="match status" value="1"/>
</dbReference>
<keyword evidence="3" id="KW-0863">Zinc-finger</keyword>
<gene>
    <name evidence="7" type="ORF">DCAR_0934144</name>
</gene>
<dbReference type="GO" id="GO:0005524">
    <property type="term" value="F:ATP binding"/>
    <property type="evidence" value="ECO:0007669"/>
    <property type="project" value="InterPro"/>
</dbReference>
<evidence type="ECO:0000256" key="5">
    <source>
        <dbReference type="ARBA" id="ARBA00023186"/>
    </source>
</evidence>
<feature type="region of interest" description="Disordered" evidence="6">
    <location>
        <begin position="435"/>
        <end position="458"/>
    </location>
</feature>
<dbReference type="CDD" id="cd10719">
    <property type="entry name" value="DnaJ_zf"/>
    <property type="match status" value="1"/>
</dbReference>
<keyword evidence="8" id="KW-1185">Reference proteome</keyword>
<dbReference type="GO" id="GO:0005737">
    <property type="term" value="C:cytoplasm"/>
    <property type="evidence" value="ECO:0007669"/>
    <property type="project" value="TreeGrafter"/>
</dbReference>
<dbReference type="GO" id="GO:0051082">
    <property type="term" value="F:unfolded protein binding"/>
    <property type="evidence" value="ECO:0007669"/>
    <property type="project" value="InterPro"/>
</dbReference>
<evidence type="ECO:0000313" key="7">
    <source>
        <dbReference type="EMBL" id="WOH14624.1"/>
    </source>
</evidence>
<reference evidence="7" key="2">
    <citation type="submission" date="2022-03" db="EMBL/GenBank/DDBJ databases">
        <title>Draft title - Genomic analysis of global carrot germplasm unveils the trajectory of domestication and the origin of high carotenoid orange carrot.</title>
        <authorList>
            <person name="Iorizzo M."/>
            <person name="Ellison S."/>
            <person name="Senalik D."/>
            <person name="Macko-Podgorni A."/>
            <person name="Grzebelus D."/>
            <person name="Bostan H."/>
            <person name="Rolling W."/>
            <person name="Curaba J."/>
            <person name="Simon P."/>
        </authorList>
    </citation>
    <scope>NUCLEOTIDE SEQUENCE</scope>
    <source>
        <tissue evidence="7">Leaf</tissue>
    </source>
</reference>
<dbReference type="CDD" id="cd06257">
    <property type="entry name" value="DnaJ"/>
    <property type="match status" value="1"/>
</dbReference>
<dbReference type="SUPFAM" id="SSF57938">
    <property type="entry name" value="DnaJ/Hsp40 cysteine-rich domain"/>
    <property type="match status" value="1"/>
</dbReference>
<dbReference type="PANTHER" id="PTHR43096">
    <property type="entry name" value="DNAJ HOMOLOG 1, MITOCHONDRIAL-RELATED"/>
    <property type="match status" value="1"/>
</dbReference>
<dbReference type="InterPro" id="IPR012724">
    <property type="entry name" value="DnaJ"/>
</dbReference>
<dbReference type="InterPro" id="IPR036410">
    <property type="entry name" value="HSP_DnaJ_Cys-rich_dom_sf"/>
</dbReference>
<dbReference type="FunFam" id="2.10.230.10:FF:000002">
    <property type="entry name" value="Molecular chaperone DnaJ"/>
    <property type="match status" value="1"/>
</dbReference>
<accession>A0A175YFR3</accession>
<dbReference type="GO" id="GO:0042026">
    <property type="term" value="P:protein refolding"/>
    <property type="evidence" value="ECO:0007669"/>
    <property type="project" value="TreeGrafter"/>
</dbReference>
<organism evidence="7 8">
    <name type="scientific">Daucus carota subsp. sativus</name>
    <name type="common">Carrot</name>
    <dbReference type="NCBI Taxonomy" id="79200"/>
    <lineage>
        <taxon>Eukaryota</taxon>
        <taxon>Viridiplantae</taxon>
        <taxon>Streptophyta</taxon>
        <taxon>Embryophyta</taxon>
        <taxon>Tracheophyta</taxon>
        <taxon>Spermatophyta</taxon>
        <taxon>Magnoliopsida</taxon>
        <taxon>eudicotyledons</taxon>
        <taxon>Gunneridae</taxon>
        <taxon>Pentapetalae</taxon>
        <taxon>asterids</taxon>
        <taxon>campanulids</taxon>
        <taxon>Apiales</taxon>
        <taxon>Apiaceae</taxon>
        <taxon>Apioideae</taxon>
        <taxon>Scandiceae</taxon>
        <taxon>Daucinae</taxon>
        <taxon>Daucus</taxon>
        <taxon>Daucus sect. Daucus</taxon>
    </lineage>
</organism>
<dbReference type="InterPro" id="IPR001623">
    <property type="entry name" value="DnaJ_domain"/>
</dbReference>
<dbReference type="GO" id="GO:0009408">
    <property type="term" value="P:response to heat"/>
    <property type="evidence" value="ECO:0007669"/>
    <property type="project" value="InterPro"/>
</dbReference>
<dbReference type="Proteomes" id="UP000077755">
    <property type="component" value="Chromosome 9"/>
</dbReference>
<dbReference type="SMART" id="SM00271">
    <property type="entry name" value="DnaJ"/>
    <property type="match status" value="1"/>
</dbReference>
<dbReference type="InterPro" id="IPR008971">
    <property type="entry name" value="HSP40/DnaJ_pept-bd"/>
</dbReference>
<proteinExistence type="inferred from homology"/>
<dbReference type="InterPro" id="IPR018253">
    <property type="entry name" value="DnaJ_domain_CS"/>
</dbReference>
<dbReference type="NCBIfam" id="NF008035">
    <property type="entry name" value="PRK10767.1"/>
    <property type="match status" value="1"/>
</dbReference>
<evidence type="ECO:0000313" key="8">
    <source>
        <dbReference type="Proteomes" id="UP000077755"/>
    </source>
</evidence>
<keyword evidence="4" id="KW-0862">Zinc</keyword>
<dbReference type="FunFam" id="2.60.260.20:FF:000005">
    <property type="entry name" value="Chaperone protein dnaJ 1, mitochondrial"/>
    <property type="match status" value="1"/>
</dbReference>
<evidence type="ECO:0000256" key="3">
    <source>
        <dbReference type="ARBA" id="ARBA00022771"/>
    </source>
</evidence>
<sequence length="458" mass="49787">MASSNGVKLLRLLSRHSLRSRLLHDPSSIAIYESFLKGATRNFGTVIGGHSRNVTNSHIINVGHTNCLSLGVVKANLGGLRSIHGTTSMASKDFYETLGVTKNATPSDIKKAYYGQAKKLHPDTNKDDPEAEKKFQEVQKAYEVLKDEDKRAQYDQLGHENYIRFGEGGGGDPDQGGWGQGFPFGGSPFGAEDIFSKIFGNRDFGGRDVKVSLELSFMEAVQGCTKTVLFQTELPCDACGGSGVPPGTKPETCRRCRGAGMTNQQSGPFRIQVTCSQCGGSGKYVKSLCKSCNGQRVVRGPKSVKLDIMPGVDESETMKVARSGGADPDGNQHGDLYVTFKVREDPIFRREGPDIHVDAILSITQAILGGTIQVPTLTGDVVLKVRPGTQPGQKVVLKKKGIKTRNSFSFGDQFVHFNVTIPMNLTQRQRELIEEFSKEEHGEDDKRDEKRNAAGASG</sequence>
<dbReference type="PANTHER" id="PTHR43096:SF52">
    <property type="entry name" value="DNAJ HOMOLOG 1, MITOCHONDRIAL-RELATED"/>
    <property type="match status" value="1"/>
</dbReference>
<evidence type="ECO:0000256" key="2">
    <source>
        <dbReference type="ARBA" id="ARBA00022737"/>
    </source>
</evidence>
<keyword evidence="1" id="KW-0479">Metal-binding</keyword>
<name>A0A175YFR3_DAUCS</name>
<keyword evidence="5" id="KW-0143">Chaperone</keyword>
<dbReference type="EMBL" id="CP093351">
    <property type="protein sequence ID" value="WOH14624.1"/>
    <property type="molecule type" value="Genomic_DNA"/>
</dbReference>
<dbReference type="Gramene" id="KZM82021">
    <property type="protein sequence ID" value="KZM82021"/>
    <property type="gene ID" value="DCAR_029634"/>
</dbReference>
<protein>
    <submittedName>
        <fullName evidence="7">Uncharacterized protein</fullName>
    </submittedName>
</protein>
<dbReference type="SUPFAM" id="SSF49493">
    <property type="entry name" value="HSP40/DnaJ peptide-binding domain"/>
    <property type="match status" value="2"/>
</dbReference>
<dbReference type="InterPro" id="IPR036869">
    <property type="entry name" value="J_dom_sf"/>
</dbReference>
<dbReference type="HAMAP" id="MF_01152">
    <property type="entry name" value="DnaJ"/>
    <property type="match status" value="1"/>
</dbReference>
<dbReference type="Pfam" id="PF01556">
    <property type="entry name" value="DnaJ_C"/>
    <property type="match status" value="1"/>
</dbReference>
<dbReference type="PROSITE" id="PS00636">
    <property type="entry name" value="DNAJ_1"/>
    <property type="match status" value="1"/>
</dbReference>
<dbReference type="PRINTS" id="PR00625">
    <property type="entry name" value="JDOMAIN"/>
</dbReference>
<dbReference type="KEGG" id="dcr:108203119"/>
<feature type="compositionally biased region" description="Basic and acidic residues" evidence="6">
    <location>
        <begin position="435"/>
        <end position="452"/>
    </location>
</feature>
<dbReference type="Gene3D" id="2.60.260.20">
    <property type="entry name" value="Urease metallochaperone UreE, N-terminal domain"/>
    <property type="match status" value="2"/>
</dbReference>
<dbReference type="PROSITE" id="PS50076">
    <property type="entry name" value="DNAJ_2"/>
    <property type="match status" value="1"/>
</dbReference>
<dbReference type="InterPro" id="IPR001305">
    <property type="entry name" value="HSP_DnaJ_Cys-rich_dom"/>
</dbReference>
<evidence type="ECO:0000256" key="1">
    <source>
        <dbReference type="ARBA" id="ARBA00022723"/>
    </source>
</evidence>
<dbReference type="Gene3D" id="1.10.287.110">
    <property type="entry name" value="DnaJ domain"/>
    <property type="match status" value="1"/>
</dbReference>
<dbReference type="GO" id="GO:0008270">
    <property type="term" value="F:zinc ion binding"/>
    <property type="evidence" value="ECO:0007669"/>
    <property type="project" value="UniProtKB-KW"/>
</dbReference>
<reference evidence="7" key="1">
    <citation type="journal article" date="2016" name="Nat. Genet.">
        <title>A high-quality carrot genome assembly provides new insights into carotenoid accumulation and asterid genome evolution.</title>
        <authorList>
            <person name="Iorizzo M."/>
            <person name="Ellison S."/>
            <person name="Senalik D."/>
            <person name="Zeng P."/>
            <person name="Satapoomin P."/>
            <person name="Huang J."/>
            <person name="Bowman M."/>
            <person name="Iovene M."/>
            <person name="Sanseverino W."/>
            <person name="Cavagnaro P."/>
            <person name="Yildiz M."/>
            <person name="Macko-Podgorni A."/>
            <person name="Moranska E."/>
            <person name="Grzebelus E."/>
            <person name="Grzebelus D."/>
            <person name="Ashrafi H."/>
            <person name="Zheng Z."/>
            <person name="Cheng S."/>
            <person name="Spooner D."/>
            <person name="Van Deynze A."/>
            <person name="Simon P."/>
        </authorList>
    </citation>
    <scope>NUCLEOTIDE SEQUENCE</scope>
    <source>
        <tissue evidence="7">Leaf</tissue>
    </source>
</reference>